<comment type="catalytic activity">
    <reaction evidence="9 10">
        <text>RNA(n) + a ribonucleoside 5'-triphosphate = RNA(n+1) + diphosphate</text>
        <dbReference type="Rhea" id="RHEA:21248"/>
        <dbReference type="Rhea" id="RHEA-COMP:14527"/>
        <dbReference type="Rhea" id="RHEA-COMP:17342"/>
        <dbReference type="ChEBI" id="CHEBI:33019"/>
        <dbReference type="ChEBI" id="CHEBI:61557"/>
        <dbReference type="ChEBI" id="CHEBI:140395"/>
        <dbReference type="EC" id="2.7.7.6"/>
    </reaction>
</comment>
<dbReference type="HAMAP" id="MF_00366">
    <property type="entry name" value="RNApol_bact_RpoZ"/>
    <property type="match status" value="1"/>
</dbReference>
<evidence type="ECO:0000256" key="6">
    <source>
        <dbReference type="ARBA" id="ARBA00022695"/>
    </source>
</evidence>
<evidence type="ECO:0000256" key="9">
    <source>
        <dbReference type="ARBA" id="ARBA00048552"/>
    </source>
</evidence>
<protein>
    <recommendedName>
        <fullName evidence="3 10">DNA-directed RNA polymerase subunit omega</fullName>
        <shortName evidence="10">RNAP omega subunit</shortName>
        <ecNumber evidence="2 10">2.7.7.6</ecNumber>
    </recommendedName>
    <alternativeName>
        <fullName evidence="10">RNA polymerase omega subunit</fullName>
    </alternativeName>
    <alternativeName>
        <fullName evidence="8 10">Transcriptase subunit omega</fullName>
    </alternativeName>
</protein>
<comment type="function">
    <text evidence="10">Promotes RNA polymerase assembly. Latches the N- and C-terminal regions of the beta' subunit thereby facilitating its interaction with the beta and alpha subunits.</text>
</comment>
<dbReference type="Pfam" id="PF01192">
    <property type="entry name" value="RNA_pol_Rpb6"/>
    <property type="match status" value="1"/>
</dbReference>
<proteinExistence type="inferred from homology"/>
<evidence type="ECO:0000256" key="5">
    <source>
        <dbReference type="ARBA" id="ARBA00022679"/>
    </source>
</evidence>
<keyword evidence="6 10" id="KW-0548">Nucleotidyltransferase</keyword>
<evidence type="ECO:0000256" key="2">
    <source>
        <dbReference type="ARBA" id="ARBA00012418"/>
    </source>
</evidence>
<dbReference type="GO" id="GO:0006351">
    <property type="term" value="P:DNA-templated transcription"/>
    <property type="evidence" value="ECO:0007669"/>
    <property type="project" value="UniProtKB-UniRule"/>
</dbReference>
<name>A0A380BFF6_SPOPA</name>
<evidence type="ECO:0000256" key="1">
    <source>
        <dbReference type="ARBA" id="ARBA00006711"/>
    </source>
</evidence>
<evidence type="ECO:0000313" key="12">
    <source>
        <dbReference type="Proteomes" id="UP000254519"/>
    </source>
</evidence>
<dbReference type="Proteomes" id="UP000254519">
    <property type="component" value="Unassembled WGS sequence"/>
</dbReference>
<keyword evidence="12" id="KW-1185">Reference proteome</keyword>
<dbReference type="EMBL" id="UGYZ01000002">
    <property type="protein sequence ID" value="SUJ00601.1"/>
    <property type="molecule type" value="Genomic_DNA"/>
</dbReference>
<evidence type="ECO:0000256" key="7">
    <source>
        <dbReference type="ARBA" id="ARBA00023163"/>
    </source>
</evidence>
<dbReference type="OrthoDB" id="9815459at2"/>
<dbReference type="SMART" id="SM01409">
    <property type="entry name" value="RNA_pol_Rpb6"/>
    <property type="match status" value="1"/>
</dbReference>
<comment type="subunit">
    <text evidence="10">The RNAP catalytic core consists of 2 alpha, 1 beta, 1 beta' and 1 omega subunit. When a sigma factor is associated with the core the holoenzyme is formed, which can initiate transcription.</text>
</comment>
<dbReference type="InterPro" id="IPR006110">
    <property type="entry name" value="Pol_omega/Rpo6/RPB6"/>
</dbReference>
<dbReference type="EC" id="2.7.7.6" evidence="2 10"/>
<dbReference type="PANTHER" id="PTHR34476">
    <property type="entry name" value="DNA-DIRECTED RNA POLYMERASE SUBUNIT OMEGA"/>
    <property type="match status" value="1"/>
</dbReference>
<evidence type="ECO:0000256" key="4">
    <source>
        <dbReference type="ARBA" id="ARBA00022478"/>
    </source>
</evidence>
<keyword evidence="5 10" id="KW-0808">Transferase</keyword>
<dbReference type="InterPro" id="IPR036161">
    <property type="entry name" value="RPB6/omega-like_sf"/>
</dbReference>
<dbReference type="RefSeq" id="WP_115360412.1">
    <property type="nucleotide sequence ID" value="NZ_CP038012.1"/>
</dbReference>
<keyword evidence="7 10" id="KW-0804">Transcription</keyword>
<evidence type="ECO:0000256" key="10">
    <source>
        <dbReference type="HAMAP-Rule" id="MF_00366"/>
    </source>
</evidence>
<dbReference type="SUPFAM" id="SSF63562">
    <property type="entry name" value="RPB6/omega subunit-like"/>
    <property type="match status" value="1"/>
</dbReference>
<dbReference type="GO" id="GO:0000428">
    <property type="term" value="C:DNA-directed RNA polymerase complex"/>
    <property type="evidence" value="ECO:0007669"/>
    <property type="project" value="UniProtKB-KW"/>
</dbReference>
<dbReference type="NCBIfam" id="TIGR00690">
    <property type="entry name" value="rpoZ"/>
    <property type="match status" value="1"/>
</dbReference>
<gene>
    <name evidence="10 11" type="primary">rpoZ</name>
    <name evidence="11" type="ORF">NCTC4822_00991</name>
</gene>
<evidence type="ECO:0000256" key="8">
    <source>
        <dbReference type="ARBA" id="ARBA00029924"/>
    </source>
</evidence>
<reference evidence="11 12" key="1">
    <citation type="submission" date="2018-06" db="EMBL/GenBank/DDBJ databases">
        <authorList>
            <consortium name="Pathogen Informatics"/>
            <person name="Doyle S."/>
        </authorList>
    </citation>
    <scope>NUCLEOTIDE SEQUENCE [LARGE SCALE GENOMIC DNA]</scope>
    <source>
        <strain evidence="12">ATCC 11859 / DSM 33 / NCIB 8841 / NCTC 4822</strain>
    </source>
</reference>
<dbReference type="AlphaFoldDB" id="A0A380BFF6"/>
<dbReference type="Gene3D" id="3.90.940.10">
    <property type="match status" value="1"/>
</dbReference>
<organism evidence="11 12">
    <name type="scientific">Sporosarcina pasteurii</name>
    <name type="common">Bacillus pasteurii</name>
    <dbReference type="NCBI Taxonomy" id="1474"/>
    <lineage>
        <taxon>Bacteria</taxon>
        <taxon>Bacillati</taxon>
        <taxon>Bacillota</taxon>
        <taxon>Bacilli</taxon>
        <taxon>Bacillales</taxon>
        <taxon>Caryophanaceae</taxon>
        <taxon>Sporosarcina</taxon>
    </lineage>
</organism>
<sequence length="74" mass="8294">MLYPSVDSLQEKIESKYTLVTIAAKRAREIQEEDNKLLSSYKTKKDVGKALEEITAGVLTKKATDASVVYEDEI</sequence>
<evidence type="ECO:0000256" key="3">
    <source>
        <dbReference type="ARBA" id="ARBA00013725"/>
    </source>
</evidence>
<keyword evidence="4 10" id="KW-0240">DNA-directed RNA polymerase</keyword>
<accession>A0A380BFF6</accession>
<evidence type="ECO:0000313" key="11">
    <source>
        <dbReference type="EMBL" id="SUJ00601.1"/>
    </source>
</evidence>
<comment type="similarity">
    <text evidence="1 10">Belongs to the RNA polymerase subunit omega family.</text>
</comment>
<dbReference type="GO" id="GO:0003677">
    <property type="term" value="F:DNA binding"/>
    <property type="evidence" value="ECO:0007669"/>
    <property type="project" value="UniProtKB-UniRule"/>
</dbReference>
<dbReference type="GO" id="GO:0003899">
    <property type="term" value="F:DNA-directed RNA polymerase activity"/>
    <property type="evidence" value="ECO:0007669"/>
    <property type="project" value="UniProtKB-UniRule"/>
</dbReference>
<dbReference type="InterPro" id="IPR003716">
    <property type="entry name" value="DNA-dir_RNA_pol_omega"/>
</dbReference>
<dbReference type="PANTHER" id="PTHR34476:SF1">
    <property type="entry name" value="DNA-DIRECTED RNA POLYMERASE SUBUNIT OMEGA"/>
    <property type="match status" value="1"/>
</dbReference>